<dbReference type="PROSITE" id="PS51125">
    <property type="entry name" value="NHL"/>
    <property type="match status" value="1"/>
</dbReference>
<dbReference type="InterPro" id="IPR011042">
    <property type="entry name" value="6-blade_b-propeller_TolB-like"/>
</dbReference>
<dbReference type="InterPro" id="IPR001258">
    <property type="entry name" value="NHL_repeat"/>
</dbReference>
<keyword evidence="1" id="KW-0677">Repeat</keyword>
<dbReference type="Proteomes" id="UP001250662">
    <property type="component" value="Unassembled WGS sequence"/>
</dbReference>
<organism evidence="3 4">
    <name type="scientific">Croceitalea vernalis</name>
    <dbReference type="NCBI Taxonomy" id="3075599"/>
    <lineage>
        <taxon>Bacteria</taxon>
        <taxon>Pseudomonadati</taxon>
        <taxon>Bacteroidota</taxon>
        <taxon>Flavobacteriia</taxon>
        <taxon>Flavobacteriales</taxon>
        <taxon>Flavobacteriaceae</taxon>
        <taxon>Croceitalea</taxon>
    </lineage>
</organism>
<evidence type="ECO:0000256" key="2">
    <source>
        <dbReference type="PROSITE-ProRule" id="PRU00504"/>
    </source>
</evidence>
<name>A0ABU3BCJ7_9FLAO</name>
<keyword evidence="4" id="KW-1185">Reference proteome</keyword>
<sequence>MKDLYILVTVVVLFSSCKQEEVPKEWKLATVIQLEGINPIGITELDGKLWLSDGDHNRLVQIDENGVIEKTIDSLDRPMHIDADKVSIFIPQYGKDNVAVFKNGTLEDLFLNDSLDAPAGVAVYKSERAIADFYNNRILFNNGKDWISFGEEGKKQGEFYYPTDVQITDSLIWVADAYNNRIQVFDKQGNFVQMMGQNQKMNAATGIYVSDNEVFITDFENDRVLIFDKDGNLRQTLRDEIEKPTDMIIIQETLYIINYRNGKLSSYILNPIDNSMS</sequence>
<reference evidence="3 4" key="1">
    <citation type="submission" date="2023-09" db="EMBL/GenBank/DDBJ databases">
        <authorList>
            <person name="Rey-Velasco X."/>
        </authorList>
    </citation>
    <scope>NUCLEOTIDE SEQUENCE [LARGE SCALE GENOMIC DNA]</scope>
    <source>
        <strain evidence="3 4">P007</strain>
    </source>
</reference>
<dbReference type="CDD" id="cd05819">
    <property type="entry name" value="NHL"/>
    <property type="match status" value="1"/>
</dbReference>
<evidence type="ECO:0000313" key="4">
    <source>
        <dbReference type="Proteomes" id="UP001250662"/>
    </source>
</evidence>
<accession>A0ABU3BCJ7</accession>
<dbReference type="RefSeq" id="WP_311386558.1">
    <property type="nucleotide sequence ID" value="NZ_JAVRHU010000001.1"/>
</dbReference>
<comment type="caution">
    <text evidence="3">The sequence shown here is derived from an EMBL/GenBank/DDBJ whole genome shotgun (WGS) entry which is preliminary data.</text>
</comment>
<proteinExistence type="predicted"/>
<dbReference type="PROSITE" id="PS51257">
    <property type="entry name" value="PROKAR_LIPOPROTEIN"/>
    <property type="match status" value="1"/>
</dbReference>
<dbReference type="InterPro" id="IPR050952">
    <property type="entry name" value="TRIM-NHL_E3_ligases"/>
</dbReference>
<feature type="repeat" description="NHL" evidence="2">
    <location>
        <begin position="148"/>
        <end position="188"/>
    </location>
</feature>
<dbReference type="Gene3D" id="2.120.10.30">
    <property type="entry name" value="TolB, C-terminal domain"/>
    <property type="match status" value="1"/>
</dbReference>
<evidence type="ECO:0000256" key="1">
    <source>
        <dbReference type="ARBA" id="ARBA00022737"/>
    </source>
</evidence>
<evidence type="ECO:0000313" key="3">
    <source>
        <dbReference type="EMBL" id="MDT0620009.1"/>
    </source>
</evidence>
<dbReference type="EMBL" id="JAVRHU010000001">
    <property type="protein sequence ID" value="MDT0620009.1"/>
    <property type="molecule type" value="Genomic_DNA"/>
</dbReference>
<dbReference type="PANTHER" id="PTHR24104">
    <property type="entry name" value="E3 UBIQUITIN-PROTEIN LIGASE NHLRC1-RELATED"/>
    <property type="match status" value="1"/>
</dbReference>
<protein>
    <submittedName>
        <fullName evidence="3">NHL repeat-containing protein</fullName>
    </submittedName>
</protein>
<dbReference type="Pfam" id="PF01436">
    <property type="entry name" value="NHL"/>
    <property type="match status" value="1"/>
</dbReference>
<dbReference type="SUPFAM" id="SSF101898">
    <property type="entry name" value="NHL repeat"/>
    <property type="match status" value="1"/>
</dbReference>
<dbReference type="PANTHER" id="PTHR24104:SF25">
    <property type="entry name" value="PROTEIN LIN-41"/>
    <property type="match status" value="1"/>
</dbReference>
<gene>
    <name evidence="3" type="ORF">RM520_00145</name>
</gene>